<comment type="caution">
    <text evidence="2">The sequence shown here is derived from an EMBL/GenBank/DDBJ whole genome shotgun (WGS) entry which is preliminary data.</text>
</comment>
<feature type="region of interest" description="Disordered" evidence="1">
    <location>
        <begin position="1"/>
        <end position="22"/>
    </location>
</feature>
<dbReference type="Proteomes" id="UP000789759">
    <property type="component" value="Unassembled WGS sequence"/>
</dbReference>
<evidence type="ECO:0000313" key="2">
    <source>
        <dbReference type="EMBL" id="CAG8673021.1"/>
    </source>
</evidence>
<evidence type="ECO:0000313" key="3">
    <source>
        <dbReference type="Proteomes" id="UP000789759"/>
    </source>
</evidence>
<dbReference type="AlphaFoldDB" id="A0A9N9EGE1"/>
<dbReference type="EMBL" id="CAJVQA010008526">
    <property type="protein sequence ID" value="CAG8673021.1"/>
    <property type="molecule type" value="Genomic_DNA"/>
</dbReference>
<feature type="compositionally biased region" description="Low complexity" evidence="1">
    <location>
        <begin position="1"/>
        <end position="12"/>
    </location>
</feature>
<name>A0A9N9EGE1_9GLOM</name>
<sequence>MLMHNSSSAKSSTKSRDATPYNVDVTDFEYLPSINSKDQIATKDSLISSLDDTQEGA</sequence>
<gene>
    <name evidence="2" type="ORF">CPELLU_LOCUS10373</name>
</gene>
<reference evidence="2" key="1">
    <citation type="submission" date="2021-06" db="EMBL/GenBank/DDBJ databases">
        <authorList>
            <person name="Kallberg Y."/>
            <person name="Tangrot J."/>
            <person name="Rosling A."/>
        </authorList>
    </citation>
    <scope>NUCLEOTIDE SEQUENCE</scope>
    <source>
        <strain evidence="2">FL966</strain>
    </source>
</reference>
<protein>
    <submittedName>
        <fullName evidence="2">23800_t:CDS:1</fullName>
    </submittedName>
</protein>
<keyword evidence="3" id="KW-1185">Reference proteome</keyword>
<organism evidence="2 3">
    <name type="scientific">Cetraspora pellucida</name>
    <dbReference type="NCBI Taxonomy" id="1433469"/>
    <lineage>
        <taxon>Eukaryota</taxon>
        <taxon>Fungi</taxon>
        <taxon>Fungi incertae sedis</taxon>
        <taxon>Mucoromycota</taxon>
        <taxon>Glomeromycotina</taxon>
        <taxon>Glomeromycetes</taxon>
        <taxon>Diversisporales</taxon>
        <taxon>Gigasporaceae</taxon>
        <taxon>Cetraspora</taxon>
    </lineage>
</organism>
<evidence type="ECO:0000256" key="1">
    <source>
        <dbReference type="SAM" id="MobiDB-lite"/>
    </source>
</evidence>
<proteinExistence type="predicted"/>
<accession>A0A9N9EGE1</accession>